<evidence type="ECO:0000313" key="3">
    <source>
        <dbReference type="EMBL" id="AIJ48089.1"/>
    </source>
</evidence>
<sequence>MTKELVHPATVLLDAQGGAQRLPICDHYSGVEARMRKSLQLQAEMMQEFGTCVFDVTLDCEDGAPVGQEAEHARLVVELANGAAAGARVAARVHAVDHAHFQADMDIIAGAAAGRLCHIMIPKVESVDDVIKAQAALQRATDKPVPLHVLIESPAAVQQAFDIAAHPAVQSISFGLMDFVSAHGGAIPASAMTAQGQFEHPLVVRAKLEIAAACHAHGKVPSHCVVTEFKNPEALQACAQKASRELGYTRMWSIHPDQIRPILRAFSPAEDEVRQAAQILTSAAVQNWAPISFGGVLHDRASYRYFWQLLERAHQTGQVLPVEVQPWFALAPTH</sequence>
<dbReference type="PANTHER" id="PTHR11105:SF0">
    <property type="entry name" value="CITRAMALYL-COA LYASE, MITOCHONDRIAL"/>
    <property type="match status" value="1"/>
</dbReference>
<dbReference type="InterPro" id="IPR040186">
    <property type="entry name" value="Citramalyl-CoA_lyase"/>
</dbReference>
<dbReference type="InterPro" id="IPR040442">
    <property type="entry name" value="Pyrv_kinase-like_dom_sf"/>
</dbReference>
<dbReference type="PANTHER" id="PTHR11105">
    <property type="entry name" value="CITRATE LYASE SUBUNIT BETA-RELATED"/>
    <property type="match status" value="1"/>
</dbReference>
<dbReference type="Gene3D" id="3.20.20.60">
    <property type="entry name" value="Phosphoenolpyruvate-binding domains"/>
    <property type="match status" value="1"/>
</dbReference>
<dbReference type="HOGENOM" id="CLU_073837_0_0_4"/>
<dbReference type="AlphaFoldDB" id="A0A076PML7"/>
<proteinExistence type="predicted"/>
<evidence type="ECO:0000313" key="4">
    <source>
        <dbReference type="Proteomes" id="UP000028782"/>
    </source>
</evidence>
<keyword evidence="1" id="KW-0479">Metal-binding</keyword>
<gene>
    <name evidence="3" type="ORF">O987_19975</name>
</gene>
<evidence type="ECO:0000259" key="2">
    <source>
        <dbReference type="Pfam" id="PF03328"/>
    </source>
</evidence>
<organism evidence="3 4">
    <name type="scientific">Comamonas testosteroni TK102</name>
    <dbReference type="NCBI Taxonomy" id="1392005"/>
    <lineage>
        <taxon>Bacteria</taxon>
        <taxon>Pseudomonadati</taxon>
        <taxon>Pseudomonadota</taxon>
        <taxon>Betaproteobacteria</taxon>
        <taxon>Burkholderiales</taxon>
        <taxon>Comamonadaceae</taxon>
        <taxon>Comamonas</taxon>
    </lineage>
</organism>
<dbReference type="Pfam" id="PF03328">
    <property type="entry name" value="HpcH_HpaI"/>
    <property type="match status" value="1"/>
</dbReference>
<dbReference type="Gene3D" id="6.10.140.960">
    <property type="match status" value="1"/>
</dbReference>
<dbReference type="GO" id="GO:0046872">
    <property type="term" value="F:metal ion binding"/>
    <property type="evidence" value="ECO:0007669"/>
    <property type="project" value="UniProtKB-KW"/>
</dbReference>
<dbReference type="InterPro" id="IPR005000">
    <property type="entry name" value="Aldolase/citrate-lyase_domain"/>
</dbReference>
<protein>
    <submittedName>
        <fullName evidence="3">Aldolase</fullName>
    </submittedName>
</protein>
<dbReference type="Proteomes" id="UP000028782">
    <property type="component" value="Chromosome"/>
</dbReference>
<dbReference type="EMBL" id="CP006704">
    <property type="protein sequence ID" value="AIJ48089.1"/>
    <property type="molecule type" value="Genomic_DNA"/>
</dbReference>
<dbReference type="GO" id="GO:0047777">
    <property type="term" value="F:(S)-citramalyl-CoA lyase activity"/>
    <property type="evidence" value="ECO:0007669"/>
    <property type="project" value="TreeGrafter"/>
</dbReference>
<dbReference type="RefSeq" id="WP_043374111.1">
    <property type="nucleotide sequence ID" value="NZ_CP006704.1"/>
</dbReference>
<feature type="domain" description="HpcH/HpaI aldolase/citrate lyase" evidence="2">
    <location>
        <begin position="42"/>
        <end position="256"/>
    </location>
</feature>
<evidence type="ECO:0000256" key="1">
    <source>
        <dbReference type="ARBA" id="ARBA00022723"/>
    </source>
</evidence>
<dbReference type="SUPFAM" id="SSF51621">
    <property type="entry name" value="Phosphoenolpyruvate/pyruvate domain"/>
    <property type="match status" value="1"/>
</dbReference>
<reference evidence="3 4" key="1">
    <citation type="journal article" date="2014" name="Genome Announc.">
        <title>Complete Genome Sequence of Polychlorinated Biphenyl Degrader Comamonas testosteroni TK102 (NBRC 109938).</title>
        <authorList>
            <person name="Fukuda K."/>
            <person name="Hosoyama A."/>
            <person name="Tsuchikane K."/>
            <person name="Ohji S."/>
            <person name="Yamazoe A."/>
            <person name="Fujita N."/>
            <person name="Shintani M."/>
            <person name="Kimbara K."/>
        </authorList>
    </citation>
    <scope>NUCLEOTIDE SEQUENCE [LARGE SCALE GENOMIC DNA]</scope>
    <source>
        <strain evidence="3">TK102</strain>
    </source>
</reference>
<name>A0A076PML7_COMTE</name>
<dbReference type="KEGG" id="ctes:O987_19975"/>
<dbReference type="GO" id="GO:0106064">
    <property type="term" value="P:regulation of cobalamin metabolic process"/>
    <property type="evidence" value="ECO:0007669"/>
    <property type="project" value="TreeGrafter"/>
</dbReference>
<accession>A0A076PML7</accession>
<dbReference type="InterPro" id="IPR015813">
    <property type="entry name" value="Pyrv/PenolPyrv_kinase-like_dom"/>
</dbReference>